<evidence type="ECO:0000256" key="3">
    <source>
        <dbReference type="ARBA" id="ARBA00022840"/>
    </source>
</evidence>
<dbReference type="Gene3D" id="3.40.50.20">
    <property type="match status" value="1"/>
</dbReference>
<dbReference type="EMBL" id="JAGFNS010000014">
    <property type="protein sequence ID" value="MBO3740238.1"/>
    <property type="molecule type" value="Genomic_DNA"/>
</dbReference>
<evidence type="ECO:0000313" key="7">
    <source>
        <dbReference type="Proteomes" id="UP000679690"/>
    </source>
</evidence>
<keyword evidence="3 4" id="KW-0067">ATP-binding</keyword>
<protein>
    <submittedName>
        <fullName evidence="6">ATP-grasp domain-containing protein</fullName>
    </submittedName>
</protein>
<proteinExistence type="predicted"/>
<dbReference type="Gene3D" id="3.30.470.20">
    <property type="entry name" value="ATP-grasp fold, B domain"/>
    <property type="match status" value="1"/>
</dbReference>
<evidence type="ECO:0000256" key="4">
    <source>
        <dbReference type="PROSITE-ProRule" id="PRU00409"/>
    </source>
</evidence>
<evidence type="ECO:0000259" key="5">
    <source>
        <dbReference type="PROSITE" id="PS50975"/>
    </source>
</evidence>
<evidence type="ECO:0000256" key="1">
    <source>
        <dbReference type="ARBA" id="ARBA00022598"/>
    </source>
</evidence>
<dbReference type="InterPro" id="IPR052032">
    <property type="entry name" value="ATP-dep_AA_Ligase"/>
</dbReference>
<dbReference type="RefSeq" id="WP_208469418.1">
    <property type="nucleotide sequence ID" value="NZ_JAGFNS010000014.1"/>
</dbReference>
<comment type="caution">
    <text evidence="6">The sequence shown here is derived from an EMBL/GenBank/DDBJ whole genome shotgun (WGS) entry which is preliminary data.</text>
</comment>
<dbReference type="PANTHER" id="PTHR43585:SF2">
    <property type="entry name" value="ATP-GRASP ENZYME FSQD"/>
    <property type="match status" value="1"/>
</dbReference>
<dbReference type="InterPro" id="IPR040570">
    <property type="entry name" value="LAL_C2"/>
</dbReference>
<evidence type="ECO:0000313" key="6">
    <source>
        <dbReference type="EMBL" id="MBO3740238.1"/>
    </source>
</evidence>
<name>A0ABS3UR74_9ACTN</name>
<keyword evidence="7" id="KW-1185">Reference proteome</keyword>
<sequence>MTSSPDGRPAVLLIGGSPRALRQAAATGARVVLLQPPGWSDPGAADHAHHIAIVDYTDPDVLPGVARDLHARYGFTRAVSLTEPGLMPAALVNEQLGLGGTPAATVRLLKDKLAMRAHLAAAGLSPVPAAALGDVTDLAAFAARHGTPAVVKPVDGVGSLAVVRLDHPGDVDRVWSRARRATGRPLMAEAYLDGPEISVEAFTFGPGDHRVLAVTDKVVGANFVEVGHTVPARLAPGDAARVEALTVAFLDAVGLIEGPSHTEIKLTADGPRVVESHNRVGGDKIADLVRLTTGVDPVALSFAWPLGLADRPPAGGTPRSGAAIRFLTPAPGRVLTVRDLDRVRAEPSVVAAEVTVAPGDVVPELARSDSRAGYVIACAADADRAAALAQRHAATITIDTVPCEASR</sequence>
<gene>
    <name evidence="6" type="ORF">J5X75_22285</name>
</gene>
<evidence type="ECO:0000256" key="2">
    <source>
        <dbReference type="ARBA" id="ARBA00022741"/>
    </source>
</evidence>
<dbReference type="Pfam" id="PF18130">
    <property type="entry name" value="ATPgrasp_N"/>
    <property type="match status" value="1"/>
</dbReference>
<keyword evidence="2 4" id="KW-0547">Nucleotide-binding</keyword>
<feature type="domain" description="ATP-grasp" evidence="5">
    <location>
        <begin position="116"/>
        <end position="306"/>
    </location>
</feature>
<organism evidence="6 7">
    <name type="scientific">Actinoplanes flavus</name>
    <dbReference type="NCBI Taxonomy" id="2820290"/>
    <lineage>
        <taxon>Bacteria</taxon>
        <taxon>Bacillati</taxon>
        <taxon>Actinomycetota</taxon>
        <taxon>Actinomycetes</taxon>
        <taxon>Micromonosporales</taxon>
        <taxon>Micromonosporaceae</taxon>
        <taxon>Actinoplanes</taxon>
    </lineage>
</organism>
<reference evidence="6 7" key="1">
    <citation type="submission" date="2021-03" db="EMBL/GenBank/DDBJ databases">
        <title>Actinoplanes flavus sp. nov., a novel actinomycete isolated from Coconut Palm rhizosphere soil.</title>
        <authorList>
            <person name="Luo X."/>
        </authorList>
    </citation>
    <scope>NUCLEOTIDE SEQUENCE [LARGE SCALE GENOMIC DNA]</scope>
    <source>
        <strain evidence="6 7">NEAU-H7</strain>
    </source>
</reference>
<dbReference type="SUPFAM" id="SSF56059">
    <property type="entry name" value="Glutathione synthetase ATP-binding domain-like"/>
    <property type="match status" value="1"/>
</dbReference>
<dbReference type="Pfam" id="PF18603">
    <property type="entry name" value="LAL_C2"/>
    <property type="match status" value="1"/>
</dbReference>
<accession>A0ABS3UR74</accession>
<keyword evidence="1" id="KW-0436">Ligase</keyword>
<dbReference type="PANTHER" id="PTHR43585">
    <property type="entry name" value="FUMIPYRROLE BIOSYNTHESIS PROTEIN C"/>
    <property type="match status" value="1"/>
</dbReference>
<dbReference type="Pfam" id="PF13535">
    <property type="entry name" value="ATP-grasp_4"/>
    <property type="match status" value="1"/>
</dbReference>
<dbReference type="InterPro" id="IPR011761">
    <property type="entry name" value="ATP-grasp"/>
</dbReference>
<dbReference type="InterPro" id="IPR041472">
    <property type="entry name" value="BL00235/CARNS1_N"/>
</dbReference>
<dbReference type="PROSITE" id="PS50975">
    <property type="entry name" value="ATP_GRASP"/>
    <property type="match status" value="1"/>
</dbReference>
<dbReference type="Proteomes" id="UP000679690">
    <property type="component" value="Unassembled WGS sequence"/>
</dbReference>